<reference evidence="1" key="1">
    <citation type="submission" date="2016-01" db="EMBL/GenBank/DDBJ databases">
        <authorList>
            <person name="Peeters C."/>
        </authorList>
    </citation>
    <scope>NUCLEOTIDE SEQUENCE [LARGE SCALE GENOMIC DNA]</scope>
    <source>
        <strain evidence="1">LMG 29317</strain>
    </source>
</reference>
<comment type="caution">
    <text evidence="1">The sequence shown here is derived from an EMBL/GenBank/DDBJ whole genome shotgun (WGS) entry which is preliminary data.</text>
</comment>
<name>A0A158L5K3_9BURK</name>
<evidence type="ECO:0000313" key="1">
    <source>
        <dbReference type="EMBL" id="SAL88667.1"/>
    </source>
</evidence>
<gene>
    <name evidence="1" type="ORF">AWB74_08673</name>
</gene>
<dbReference type="EMBL" id="FCOM02000156">
    <property type="protein sequence ID" value="SAL88667.1"/>
    <property type="molecule type" value="Genomic_DNA"/>
</dbReference>
<dbReference type="AlphaFoldDB" id="A0A158L5K3"/>
<organism evidence="1 2">
    <name type="scientific">Caballeronia arvi</name>
    <dbReference type="NCBI Taxonomy" id="1777135"/>
    <lineage>
        <taxon>Bacteria</taxon>
        <taxon>Pseudomonadati</taxon>
        <taxon>Pseudomonadota</taxon>
        <taxon>Betaproteobacteria</taxon>
        <taxon>Burkholderiales</taxon>
        <taxon>Burkholderiaceae</taxon>
        <taxon>Caballeronia</taxon>
    </lineage>
</organism>
<dbReference type="Proteomes" id="UP000055019">
    <property type="component" value="Unassembled WGS sequence"/>
</dbReference>
<keyword evidence="2" id="KW-1185">Reference proteome</keyword>
<proteinExistence type="predicted"/>
<protein>
    <submittedName>
        <fullName evidence="1">Uncharacterized protein</fullName>
    </submittedName>
</protein>
<accession>A0A158L5K3</accession>
<sequence>MRFGQAVEGGAQLRFDNAPAPCIWRSIANRTEVREGVGWSPSSSSAGFADKAETYWVYPESIGSLNIRSVVLKGRCRQVGTLLGDR</sequence>
<evidence type="ECO:0000313" key="2">
    <source>
        <dbReference type="Proteomes" id="UP000055019"/>
    </source>
</evidence>